<reference evidence="2 3" key="1">
    <citation type="journal article" date="2019" name="Sci. Rep.">
        <title>Orb-weaving spider Araneus ventricosus genome elucidates the spidroin gene catalogue.</title>
        <authorList>
            <person name="Kono N."/>
            <person name="Nakamura H."/>
            <person name="Ohtoshi R."/>
            <person name="Moran D.A.P."/>
            <person name="Shinohara A."/>
            <person name="Yoshida Y."/>
            <person name="Fujiwara M."/>
            <person name="Mori M."/>
            <person name="Tomita M."/>
            <person name="Arakawa K."/>
        </authorList>
    </citation>
    <scope>NUCLEOTIDE SEQUENCE [LARGE SCALE GENOMIC DNA]</scope>
</reference>
<proteinExistence type="predicted"/>
<feature type="region of interest" description="Disordered" evidence="1">
    <location>
        <begin position="105"/>
        <end position="145"/>
    </location>
</feature>
<gene>
    <name evidence="2" type="ORF">AVEN_3996_1</name>
</gene>
<dbReference type="Proteomes" id="UP000499080">
    <property type="component" value="Unassembled WGS sequence"/>
</dbReference>
<dbReference type="AlphaFoldDB" id="A0A4Y2RRP2"/>
<comment type="caution">
    <text evidence="2">The sequence shown here is derived from an EMBL/GenBank/DDBJ whole genome shotgun (WGS) entry which is preliminary data.</text>
</comment>
<sequence>MIRLQSRYFASPSGTSNLKFISNPTPKVQYIELVLIDPKYSTPFNPVNKKARTLEDLVTAGMYEDQAFHGLAEGPEPMEVDDWSCDEQMEWEPVDTVEPMEWEESFIPPQVGPSLQGTPESTNVSAPKPNQPDNDRRKRKAVRRL</sequence>
<feature type="compositionally biased region" description="Polar residues" evidence="1">
    <location>
        <begin position="113"/>
        <end position="125"/>
    </location>
</feature>
<organism evidence="2 3">
    <name type="scientific">Araneus ventricosus</name>
    <name type="common">Orbweaver spider</name>
    <name type="synonym">Epeira ventricosa</name>
    <dbReference type="NCBI Taxonomy" id="182803"/>
    <lineage>
        <taxon>Eukaryota</taxon>
        <taxon>Metazoa</taxon>
        <taxon>Ecdysozoa</taxon>
        <taxon>Arthropoda</taxon>
        <taxon>Chelicerata</taxon>
        <taxon>Arachnida</taxon>
        <taxon>Araneae</taxon>
        <taxon>Araneomorphae</taxon>
        <taxon>Entelegynae</taxon>
        <taxon>Araneoidea</taxon>
        <taxon>Araneidae</taxon>
        <taxon>Araneus</taxon>
    </lineage>
</organism>
<keyword evidence="3" id="KW-1185">Reference proteome</keyword>
<dbReference type="EMBL" id="BGPR01018151">
    <property type="protein sequence ID" value="GBN78368.1"/>
    <property type="molecule type" value="Genomic_DNA"/>
</dbReference>
<evidence type="ECO:0000256" key="1">
    <source>
        <dbReference type="SAM" id="MobiDB-lite"/>
    </source>
</evidence>
<evidence type="ECO:0000313" key="3">
    <source>
        <dbReference type="Proteomes" id="UP000499080"/>
    </source>
</evidence>
<protein>
    <submittedName>
        <fullName evidence="2">Uncharacterized protein</fullName>
    </submittedName>
</protein>
<evidence type="ECO:0000313" key="2">
    <source>
        <dbReference type="EMBL" id="GBN78368.1"/>
    </source>
</evidence>
<accession>A0A4Y2RRP2</accession>
<name>A0A4Y2RRP2_ARAVE</name>